<dbReference type="EMBL" id="CAMXCT010003602">
    <property type="protein sequence ID" value="CAI4005320.1"/>
    <property type="molecule type" value="Genomic_DNA"/>
</dbReference>
<proteinExistence type="predicted"/>
<dbReference type="EMBL" id="CAMXCT020003602">
    <property type="protein sequence ID" value="CAL1158695.1"/>
    <property type="molecule type" value="Genomic_DNA"/>
</dbReference>
<dbReference type="OrthoDB" id="424530at2759"/>
<dbReference type="EMBL" id="CAMXCT030003602">
    <property type="protein sequence ID" value="CAL4792632.1"/>
    <property type="molecule type" value="Genomic_DNA"/>
</dbReference>
<accession>A0A9P1G8X0</accession>
<reference evidence="2" key="1">
    <citation type="submission" date="2022-10" db="EMBL/GenBank/DDBJ databases">
        <authorList>
            <person name="Chen Y."/>
            <person name="Dougan E. K."/>
            <person name="Chan C."/>
            <person name="Rhodes N."/>
            <person name="Thang M."/>
        </authorList>
    </citation>
    <scope>NUCLEOTIDE SEQUENCE</scope>
</reference>
<reference evidence="3" key="2">
    <citation type="submission" date="2024-04" db="EMBL/GenBank/DDBJ databases">
        <authorList>
            <person name="Chen Y."/>
            <person name="Shah S."/>
            <person name="Dougan E. K."/>
            <person name="Thang M."/>
            <person name="Chan C."/>
        </authorList>
    </citation>
    <scope>NUCLEOTIDE SEQUENCE [LARGE SCALE GENOMIC DNA]</scope>
</reference>
<feature type="region of interest" description="Disordered" evidence="1">
    <location>
        <begin position="85"/>
        <end position="106"/>
    </location>
</feature>
<evidence type="ECO:0000313" key="3">
    <source>
        <dbReference type="EMBL" id="CAL1158695.1"/>
    </source>
</evidence>
<evidence type="ECO:0000313" key="2">
    <source>
        <dbReference type="EMBL" id="CAI4005320.1"/>
    </source>
</evidence>
<evidence type="ECO:0000313" key="4">
    <source>
        <dbReference type="Proteomes" id="UP001152797"/>
    </source>
</evidence>
<dbReference type="AlphaFoldDB" id="A0A9P1G8X0"/>
<organism evidence="2">
    <name type="scientific">Cladocopium goreaui</name>
    <dbReference type="NCBI Taxonomy" id="2562237"/>
    <lineage>
        <taxon>Eukaryota</taxon>
        <taxon>Sar</taxon>
        <taxon>Alveolata</taxon>
        <taxon>Dinophyceae</taxon>
        <taxon>Suessiales</taxon>
        <taxon>Symbiodiniaceae</taxon>
        <taxon>Cladocopium</taxon>
    </lineage>
</organism>
<protein>
    <submittedName>
        <fullName evidence="2">Uncharacterized protein</fullName>
    </submittedName>
</protein>
<sequence>METLFGLFEAANWIGEILSRDEDKGKELSDLAFNVQSVTQSIQTFSDNLPQEDRDYVFNSNQVFPELARVLNSAKRVLEKFSPPAIENGQQAKPQANNGFRGMLTSGMKQGSRTLQEGLEAISSKVGGRASDLLRLPEDELGLIRQANIDIRSLMPQLQLAIQAVAIRGSLTGTKRPAETALESDQDKRLRTLADGEVSGQAAQAGQAGQALPLQSEVKRPLLELKLVSDATYAQDMDFPRITTMDLRTTAALSSTSLESDSSPGDRVCRLVMGRIELHNKKVSFEVPTPGKPTSISRFISRDFMQMDVPDVPGPTQGTQGTVDMATLALDYWDDSQETVESSSLAHVSGLGNLGVHIRRKGETRWRFNARHEKVEVMEGDRLALVLESPPGSVKQAPNEDLEAEQAVCILGCELKRP</sequence>
<name>A0A9P1G8X0_9DINO</name>
<comment type="caution">
    <text evidence="2">The sequence shown here is derived from an EMBL/GenBank/DDBJ whole genome shotgun (WGS) entry which is preliminary data.</text>
</comment>
<keyword evidence="4" id="KW-1185">Reference proteome</keyword>
<evidence type="ECO:0000256" key="1">
    <source>
        <dbReference type="SAM" id="MobiDB-lite"/>
    </source>
</evidence>
<feature type="compositionally biased region" description="Polar residues" evidence="1">
    <location>
        <begin position="88"/>
        <end position="98"/>
    </location>
</feature>
<gene>
    <name evidence="2" type="ORF">C1SCF055_LOCUS31054</name>
</gene>
<dbReference type="Proteomes" id="UP001152797">
    <property type="component" value="Unassembled WGS sequence"/>
</dbReference>